<feature type="compositionally biased region" description="Polar residues" evidence="7">
    <location>
        <begin position="161"/>
        <end position="177"/>
    </location>
</feature>
<evidence type="ECO:0000256" key="2">
    <source>
        <dbReference type="ARBA" id="ARBA00020572"/>
    </source>
</evidence>
<evidence type="ECO:0000256" key="4">
    <source>
        <dbReference type="ARBA" id="ARBA00022553"/>
    </source>
</evidence>
<organism evidence="9 10">
    <name type="scientific">Wufeng Niviventer fulvescens morbillivirus 1</name>
    <dbReference type="NCBI Taxonomy" id="2877505"/>
    <lineage>
        <taxon>Viruses</taxon>
        <taxon>Riboviria</taxon>
        <taxon>Orthornavirae</taxon>
        <taxon>Negarnaviricota</taxon>
        <taxon>Haploviricotina</taxon>
        <taxon>Monjiviricetes</taxon>
        <taxon>Mononegavirales</taxon>
        <taxon>Paramyxoviridae</taxon>
        <taxon>Orthoparamyxovirinae</taxon>
        <taxon>Paramorbillivirus</taxon>
        <taxon>Paramorbillivirus niviventris</taxon>
    </lineage>
</organism>
<dbReference type="EMBL" id="MZ328285">
    <property type="protein sequence ID" value="UBB42347.1"/>
    <property type="molecule type" value="Viral_cRNA"/>
</dbReference>
<dbReference type="InterPro" id="IPR016075">
    <property type="entry name" value="RNA_pol_Pprot-P_XD_paramyxovir"/>
</dbReference>
<evidence type="ECO:0000256" key="5">
    <source>
        <dbReference type="ARBA" id="ARBA00022953"/>
    </source>
</evidence>
<dbReference type="GO" id="GO:0006351">
    <property type="term" value="P:DNA-templated transcription"/>
    <property type="evidence" value="ECO:0007669"/>
    <property type="project" value="InterPro"/>
</dbReference>
<feature type="region of interest" description="Disordered" evidence="7">
    <location>
        <begin position="372"/>
        <end position="399"/>
    </location>
</feature>
<evidence type="ECO:0000259" key="8">
    <source>
        <dbReference type="Pfam" id="PF13825"/>
    </source>
</evidence>
<dbReference type="SUPFAM" id="SSF101089">
    <property type="entry name" value="Phosphoprotein XD domain"/>
    <property type="match status" value="1"/>
</dbReference>
<feature type="region of interest" description="Disordered" evidence="7">
    <location>
        <begin position="15"/>
        <end position="226"/>
    </location>
</feature>
<name>A0AAE8XV88_9MONO</name>
<keyword evidence="3" id="KW-0691">RNA editing</keyword>
<feature type="compositionally biased region" description="Polar residues" evidence="7">
    <location>
        <begin position="212"/>
        <end position="225"/>
    </location>
</feature>
<evidence type="ECO:0000256" key="1">
    <source>
        <dbReference type="ARBA" id="ARBA00008617"/>
    </source>
</evidence>
<accession>A0AAE8XV88</accession>
<comment type="similarity">
    <text evidence="1">Belongs to the morbillivirus P protein family.</text>
</comment>
<keyword evidence="4" id="KW-0597">Phosphoprotein</keyword>
<feature type="compositionally biased region" description="Acidic residues" evidence="7">
    <location>
        <begin position="113"/>
        <end position="122"/>
    </location>
</feature>
<dbReference type="GO" id="GO:0003968">
    <property type="term" value="F:RNA-directed RNA polymerase activity"/>
    <property type="evidence" value="ECO:0007669"/>
    <property type="project" value="InterPro"/>
</dbReference>
<dbReference type="GO" id="GO:0003723">
    <property type="term" value="F:RNA binding"/>
    <property type="evidence" value="ECO:0007669"/>
    <property type="project" value="InterPro"/>
</dbReference>
<protein>
    <recommendedName>
        <fullName evidence="2">Phosphoprotein</fullName>
    </recommendedName>
</protein>
<evidence type="ECO:0000313" key="9">
    <source>
        <dbReference type="EMBL" id="UBB42347.1"/>
    </source>
</evidence>
<dbReference type="Gene3D" id="1.10.8.10">
    <property type="entry name" value="DNA helicase RuvA subunit, C-terminal domain"/>
    <property type="match status" value="1"/>
</dbReference>
<dbReference type="Gene3D" id="1.20.5.110">
    <property type="match status" value="1"/>
</dbReference>
<dbReference type="GO" id="GO:0019079">
    <property type="term" value="P:viral genome replication"/>
    <property type="evidence" value="ECO:0007669"/>
    <property type="project" value="InterPro"/>
</dbReference>
<sequence>MDDINHTTIQNALATLKNLREDPPSSEELSSCRELLRETKSEPGKPIGYQYFRNPEYVEPESVSEKSNIDGILDGDSSTSRYASVPGQGESGNNKTRENTGATPIRYPTIPTDDSEQADTEDAANSTLGSVGDAGGVSDTGGAAPLSASTPIASDDDATGSLASGNTPSRRGSSLARQSIEPIKEEDFAMVGLRTGTKPKAVRKRLPLPASGPNSPQTQSAQSIKKGTGENMTLYGTMMGFSYTAGAIQSVPRSDLYPSGRNVPAENALSSVQTVKETPHTSLNQISEQGEDELDIEEKSFHEITSAANDTQTLNQLLDNQKLIMNKLDQVLALKNDIDSIKKQLTKQSLAISTLEGHLSSIMIAVPGHGRPYSSVEENPDLKPILGRDGGRGIPEVSTSKSIDLDKGLSSKMTVTINREQYLDPLNDSKTNATRFMPTYEGKSREVIRSIIRASKLSPGTKLEMLRALDNVKNDGEVSQFYDILIKYLEDNKMN</sequence>
<dbReference type="Pfam" id="PF13825">
    <property type="entry name" value="Paramyxo_P_V_N"/>
    <property type="match status" value="1"/>
</dbReference>
<dbReference type="Proteomes" id="UP001250885">
    <property type="component" value="Segment"/>
</dbReference>
<dbReference type="InterPro" id="IPR028243">
    <property type="entry name" value="Paramyxo_P/V_N"/>
</dbReference>
<keyword evidence="10" id="KW-1185">Reference proteome</keyword>
<evidence type="ECO:0000313" key="10">
    <source>
        <dbReference type="Proteomes" id="UP001250885"/>
    </source>
</evidence>
<feature type="compositionally biased region" description="Polar residues" evidence="7">
    <location>
        <begin position="91"/>
        <end position="102"/>
    </location>
</feature>
<proteinExistence type="inferred from homology"/>
<feature type="domain" description="Paramyxovirus structural protein P/V N-terminal" evidence="8">
    <location>
        <begin position="9"/>
        <end position="280"/>
    </location>
</feature>
<comment type="function">
    <text evidence="6">Essential cofactor of the RNA polymerase L that plays a central role in the transcription and replication by forming the polymerase complex with RNA polymerase L and recruiting L to the genomic N-RNA template for RNA synthesis. Also plays a central role in the encapsidation of nascent RNA chains by forming the encapsidation complex with the nucleocapsid protein N (N-P complex). Acts as a chaperone for newly synthesized free N protein, so-called N0, allowing encapsidation of nascent RNA chains during replication. The nucleoprotein protein N prevents excessive phosphorylation of P, which leads to down-regulation of viral transcription/ replication. Participates, together with N, in the formation of viral factories (viroplasms), which are large inclusions in the host cytoplasm where replication takes place.</text>
</comment>
<evidence type="ECO:0000256" key="3">
    <source>
        <dbReference type="ARBA" id="ARBA00022495"/>
    </source>
</evidence>
<keyword evidence="5" id="KW-0693">Viral RNA replication</keyword>
<evidence type="ECO:0000256" key="7">
    <source>
        <dbReference type="SAM" id="MobiDB-lite"/>
    </source>
</evidence>
<dbReference type="InterPro" id="IPR004897">
    <property type="entry name" value="P/V_Pprotein_paramyxoviral"/>
</dbReference>
<feature type="compositionally biased region" description="Basic and acidic residues" evidence="7">
    <location>
        <begin position="30"/>
        <end position="43"/>
    </location>
</feature>
<reference evidence="9" key="1">
    <citation type="submission" date="2021-05" db="EMBL/GenBank/DDBJ databases">
        <title>Comparation of mammalian active virome structures and with host-virus interactions in sympatric communities.</title>
        <authorList>
            <person name="Tan Z."/>
            <person name="Nie F.-Y."/>
            <person name="Zhang Y.-Z."/>
        </authorList>
    </citation>
    <scope>NUCLEOTIDE SEQUENCE</scope>
    <source>
        <strain evidence="9">WFS_zhenmao</strain>
    </source>
</reference>
<dbReference type="Pfam" id="PF03210">
    <property type="entry name" value="Paramyx_P_V_C"/>
    <property type="match status" value="1"/>
</dbReference>
<evidence type="ECO:0000256" key="6">
    <source>
        <dbReference type="ARBA" id="ARBA00060014"/>
    </source>
</evidence>